<feature type="non-terminal residue" evidence="2">
    <location>
        <position position="1"/>
    </location>
</feature>
<dbReference type="PANTHER" id="PTHR38248">
    <property type="entry name" value="FUNK1 6"/>
    <property type="match status" value="1"/>
</dbReference>
<dbReference type="InterPro" id="IPR040976">
    <property type="entry name" value="Pkinase_fungal"/>
</dbReference>
<evidence type="ECO:0000313" key="2">
    <source>
        <dbReference type="EMBL" id="RPB19916.1"/>
    </source>
</evidence>
<protein>
    <recommendedName>
        <fullName evidence="1">Protein kinase domain-containing protein</fullName>
    </recommendedName>
</protein>
<keyword evidence="3" id="KW-1185">Reference proteome</keyword>
<dbReference type="PROSITE" id="PS50011">
    <property type="entry name" value="PROTEIN_KINASE_DOM"/>
    <property type="match status" value="1"/>
</dbReference>
<feature type="non-terminal residue" evidence="2">
    <location>
        <position position="138"/>
    </location>
</feature>
<dbReference type="PANTHER" id="PTHR38248:SF2">
    <property type="entry name" value="FUNK1 11"/>
    <property type="match status" value="1"/>
</dbReference>
<dbReference type="Gene3D" id="1.10.510.10">
    <property type="entry name" value="Transferase(Phosphotransferase) domain 1"/>
    <property type="match status" value="1"/>
</dbReference>
<sequence>NRLLTRIALSPVGEPLARVSNDDGVRSLLLSILSALLAHRALYFDRGILHRDISINNILQTPKVPDGISNTNGLLIDLDYALDVGIPGESETTVLRSGAPHRTGTLPFMAIPILHNPGLAHRYHYDLQSFFFVLVWCC</sequence>
<dbReference type="InterPro" id="IPR011009">
    <property type="entry name" value="Kinase-like_dom_sf"/>
</dbReference>
<dbReference type="EMBL" id="ML121581">
    <property type="protein sequence ID" value="RPB19916.1"/>
    <property type="molecule type" value="Genomic_DNA"/>
</dbReference>
<dbReference type="Proteomes" id="UP000267821">
    <property type="component" value="Unassembled WGS sequence"/>
</dbReference>
<reference evidence="2 3" key="1">
    <citation type="journal article" date="2018" name="Nat. Ecol. Evol.">
        <title>Pezizomycetes genomes reveal the molecular basis of ectomycorrhizal truffle lifestyle.</title>
        <authorList>
            <person name="Murat C."/>
            <person name="Payen T."/>
            <person name="Noel B."/>
            <person name="Kuo A."/>
            <person name="Morin E."/>
            <person name="Chen J."/>
            <person name="Kohler A."/>
            <person name="Krizsan K."/>
            <person name="Balestrini R."/>
            <person name="Da Silva C."/>
            <person name="Montanini B."/>
            <person name="Hainaut M."/>
            <person name="Levati E."/>
            <person name="Barry K.W."/>
            <person name="Belfiori B."/>
            <person name="Cichocki N."/>
            <person name="Clum A."/>
            <person name="Dockter R.B."/>
            <person name="Fauchery L."/>
            <person name="Guy J."/>
            <person name="Iotti M."/>
            <person name="Le Tacon F."/>
            <person name="Lindquist E.A."/>
            <person name="Lipzen A."/>
            <person name="Malagnac F."/>
            <person name="Mello A."/>
            <person name="Molinier V."/>
            <person name="Miyauchi S."/>
            <person name="Poulain J."/>
            <person name="Riccioni C."/>
            <person name="Rubini A."/>
            <person name="Sitrit Y."/>
            <person name="Splivallo R."/>
            <person name="Traeger S."/>
            <person name="Wang M."/>
            <person name="Zifcakova L."/>
            <person name="Wipf D."/>
            <person name="Zambonelli A."/>
            <person name="Paolocci F."/>
            <person name="Nowrousian M."/>
            <person name="Ottonello S."/>
            <person name="Baldrian P."/>
            <person name="Spatafora J.W."/>
            <person name="Henrissat B."/>
            <person name="Nagy L.G."/>
            <person name="Aury J.M."/>
            <person name="Wincker P."/>
            <person name="Grigoriev I.V."/>
            <person name="Bonfante P."/>
            <person name="Martin F.M."/>
        </authorList>
    </citation>
    <scope>NUCLEOTIDE SEQUENCE [LARGE SCALE GENOMIC DNA]</scope>
    <source>
        <strain evidence="2 3">ATCC MYA-4762</strain>
    </source>
</reference>
<proteinExistence type="predicted"/>
<name>A0A3N4LB65_9PEZI</name>
<dbReference type="AlphaFoldDB" id="A0A3N4LB65"/>
<organism evidence="2 3">
    <name type="scientific">Terfezia boudieri ATCC MYA-4762</name>
    <dbReference type="NCBI Taxonomy" id="1051890"/>
    <lineage>
        <taxon>Eukaryota</taxon>
        <taxon>Fungi</taxon>
        <taxon>Dikarya</taxon>
        <taxon>Ascomycota</taxon>
        <taxon>Pezizomycotina</taxon>
        <taxon>Pezizomycetes</taxon>
        <taxon>Pezizales</taxon>
        <taxon>Pezizaceae</taxon>
        <taxon>Terfezia</taxon>
    </lineage>
</organism>
<dbReference type="OrthoDB" id="5584477at2759"/>
<evidence type="ECO:0000259" key="1">
    <source>
        <dbReference type="PROSITE" id="PS50011"/>
    </source>
</evidence>
<accession>A0A3N4LB65</accession>
<dbReference type="SUPFAM" id="SSF56112">
    <property type="entry name" value="Protein kinase-like (PK-like)"/>
    <property type="match status" value="1"/>
</dbReference>
<evidence type="ECO:0000313" key="3">
    <source>
        <dbReference type="Proteomes" id="UP000267821"/>
    </source>
</evidence>
<feature type="domain" description="Protein kinase" evidence="1">
    <location>
        <begin position="1"/>
        <end position="138"/>
    </location>
</feature>
<dbReference type="GO" id="GO:0005524">
    <property type="term" value="F:ATP binding"/>
    <property type="evidence" value="ECO:0007669"/>
    <property type="project" value="InterPro"/>
</dbReference>
<dbReference type="Pfam" id="PF17667">
    <property type="entry name" value="Pkinase_fungal"/>
    <property type="match status" value="1"/>
</dbReference>
<dbReference type="InParanoid" id="A0A3N4LB65"/>
<dbReference type="STRING" id="1051890.A0A3N4LB65"/>
<dbReference type="GO" id="GO:0004672">
    <property type="term" value="F:protein kinase activity"/>
    <property type="evidence" value="ECO:0007669"/>
    <property type="project" value="InterPro"/>
</dbReference>
<gene>
    <name evidence="2" type="ORF">L211DRAFT_752610</name>
</gene>
<dbReference type="InterPro" id="IPR000719">
    <property type="entry name" value="Prot_kinase_dom"/>
</dbReference>